<proteinExistence type="predicted"/>
<feature type="transmembrane region" description="Helical" evidence="6">
    <location>
        <begin position="174"/>
        <end position="192"/>
    </location>
</feature>
<organism evidence="7 8">
    <name type="scientific">Pseudonocardia cypriaca</name>
    <dbReference type="NCBI Taxonomy" id="882449"/>
    <lineage>
        <taxon>Bacteria</taxon>
        <taxon>Bacillati</taxon>
        <taxon>Actinomycetota</taxon>
        <taxon>Actinomycetes</taxon>
        <taxon>Pseudonocardiales</taxon>
        <taxon>Pseudonocardiaceae</taxon>
        <taxon>Pseudonocardia</taxon>
    </lineage>
</organism>
<keyword evidence="3 6" id="KW-0812">Transmembrane</keyword>
<protein>
    <submittedName>
        <fullName evidence="7">MFS transporter</fullName>
    </submittedName>
</protein>
<keyword evidence="2" id="KW-0813">Transport</keyword>
<feature type="transmembrane region" description="Helical" evidence="6">
    <location>
        <begin position="287"/>
        <end position="307"/>
    </location>
</feature>
<evidence type="ECO:0000256" key="2">
    <source>
        <dbReference type="ARBA" id="ARBA00022448"/>
    </source>
</evidence>
<dbReference type="InterPro" id="IPR004752">
    <property type="entry name" value="AmpG_permease/AT-1"/>
</dbReference>
<dbReference type="PANTHER" id="PTHR12778">
    <property type="entry name" value="SOLUTE CARRIER FAMILY 33 ACETYL-COA TRANSPORTER -RELATED"/>
    <property type="match status" value="1"/>
</dbReference>
<comment type="caution">
    <text evidence="7">The sequence shown here is derived from an EMBL/GenBank/DDBJ whole genome shotgun (WGS) entry which is preliminary data.</text>
</comment>
<evidence type="ECO:0000313" key="8">
    <source>
        <dbReference type="Proteomes" id="UP000319818"/>
    </source>
</evidence>
<accession>A0A543GG78</accession>
<feature type="transmembrane region" description="Helical" evidence="6">
    <location>
        <begin position="261"/>
        <end position="280"/>
    </location>
</feature>
<reference evidence="7 8" key="1">
    <citation type="submission" date="2019-06" db="EMBL/GenBank/DDBJ databases">
        <title>Sequencing the genomes of 1000 actinobacteria strains.</title>
        <authorList>
            <person name="Klenk H.-P."/>
        </authorList>
    </citation>
    <scope>NUCLEOTIDE SEQUENCE [LARGE SCALE GENOMIC DNA]</scope>
    <source>
        <strain evidence="7 8">DSM 45511</strain>
    </source>
</reference>
<dbReference type="InterPro" id="IPR011701">
    <property type="entry name" value="MFS"/>
</dbReference>
<evidence type="ECO:0000313" key="7">
    <source>
        <dbReference type="EMBL" id="TQM45082.1"/>
    </source>
</evidence>
<gene>
    <name evidence="7" type="ORF">FB388_2474</name>
</gene>
<name>A0A543GG78_9PSEU</name>
<feature type="transmembrane region" description="Helical" evidence="6">
    <location>
        <begin position="313"/>
        <end position="333"/>
    </location>
</feature>
<comment type="subcellular location">
    <subcellularLocation>
        <location evidence="1">Membrane</location>
        <topology evidence="1">Multi-pass membrane protein</topology>
    </subcellularLocation>
</comment>
<sequence>MLWKIEAPRGSARGRRLAVVGSLFLVSDIGYSFLLAALATILLQRGVALETVGLINLLGTIYFARFLVGPLVDRFGHYRRWLISTQVVLVLAFCTLSVLDPVGDLPTVLAVVTVLLVVSAVHDTALGGLSVRLLPPAERGTGNGVQAAAAVASIFIGGGGALLLYAYAGWTVTTLVVASVFTVPLAVLARFTEPVPPQDAVRGRGAGWRDLLAVLRVPRTALWALAVIPCFVVGIFVVNAVQTAMLLAAGWSVDRIAFVQYTLAVVAGMATGVGTGVAISRWGRRRTVVVIGVGIVVAVAAHLPLAGGDGGPLAAIAVVLATAVYCAQATWIYTVCMDLSRGSAAATDFTVQTSVSGFVRMVTTGPALVLAGQIGYPWLITGALGLALAGAVVTAAWARTHTVP</sequence>
<dbReference type="InterPro" id="IPR036259">
    <property type="entry name" value="MFS_trans_sf"/>
</dbReference>
<keyword evidence="4 6" id="KW-1133">Transmembrane helix</keyword>
<dbReference type="Gene3D" id="1.20.1250.20">
    <property type="entry name" value="MFS general substrate transporter like domains"/>
    <property type="match status" value="1"/>
</dbReference>
<feature type="transmembrane region" description="Helical" evidence="6">
    <location>
        <begin position="378"/>
        <end position="398"/>
    </location>
</feature>
<dbReference type="GO" id="GO:0022857">
    <property type="term" value="F:transmembrane transporter activity"/>
    <property type="evidence" value="ECO:0007669"/>
    <property type="project" value="InterPro"/>
</dbReference>
<feature type="transmembrane region" description="Helical" evidence="6">
    <location>
        <begin position="80"/>
        <end position="99"/>
    </location>
</feature>
<keyword evidence="8" id="KW-1185">Reference proteome</keyword>
<dbReference type="RefSeq" id="WP_170225584.1">
    <property type="nucleotide sequence ID" value="NZ_VFPH01000001.1"/>
</dbReference>
<dbReference type="GO" id="GO:0016020">
    <property type="term" value="C:membrane"/>
    <property type="evidence" value="ECO:0007669"/>
    <property type="project" value="UniProtKB-SubCell"/>
</dbReference>
<feature type="transmembrane region" description="Helical" evidence="6">
    <location>
        <begin position="221"/>
        <end position="241"/>
    </location>
</feature>
<feature type="transmembrane region" description="Helical" evidence="6">
    <location>
        <begin position="147"/>
        <end position="168"/>
    </location>
</feature>
<feature type="transmembrane region" description="Helical" evidence="6">
    <location>
        <begin position="20"/>
        <end position="41"/>
    </location>
</feature>
<feature type="transmembrane region" description="Helical" evidence="6">
    <location>
        <begin position="105"/>
        <end position="126"/>
    </location>
</feature>
<dbReference type="SUPFAM" id="SSF103473">
    <property type="entry name" value="MFS general substrate transporter"/>
    <property type="match status" value="1"/>
</dbReference>
<dbReference type="Pfam" id="PF07690">
    <property type="entry name" value="MFS_1"/>
    <property type="match status" value="1"/>
</dbReference>
<evidence type="ECO:0000256" key="4">
    <source>
        <dbReference type="ARBA" id="ARBA00022989"/>
    </source>
</evidence>
<dbReference type="PANTHER" id="PTHR12778:SF10">
    <property type="entry name" value="MAJOR FACILITATOR SUPERFAMILY DOMAIN-CONTAINING PROTEIN 3"/>
    <property type="match status" value="1"/>
</dbReference>
<evidence type="ECO:0000256" key="6">
    <source>
        <dbReference type="SAM" id="Phobius"/>
    </source>
</evidence>
<dbReference type="Proteomes" id="UP000319818">
    <property type="component" value="Unassembled WGS sequence"/>
</dbReference>
<keyword evidence="5 6" id="KW-0472">Membrane</keyword>
<dbReference type="AlphaFoldDB" id="A0A543GG78"/>
<evidence type="ECO:0000256" key="1">
    <source>
        <dbReference type="ARBA" id="ARBA00004141"/>
    </source>
</evidence>
<dbReference type="EMBL" id="VFPH01000001">
    <property type="protein sequence ID" value="TQM45082.1"/>
    <property type="molecule type" value="Genomic_DNA"/>
</dbReference>
<feature type="transmembrane region" description="Helical" evidence="6">
    <location>
        <begin position="47"/>
        <end position="68"/>
    </location>
</feature>
<evidence type="ECO:0000256" key="3">
    <source>
        <dbReference type="ARBA" id="ARBA00022692"/>
    </source>
</evidence>
<evidence type="ECO:0000256" key="5">
    <source>
        <dbReference type="ARBA" id="ARBA00023136"/>
    </source>
</evidence>